<dbReference type="SUPFAM" id="SSF56024">
    <property type="entry name" value="Phospholipase D/nuclease"/>
    <property type="match status" value="1"/>
</dbReference>
<evidence type="ECO:0000256" key="4">
    <source>
        <dbReference type="ARBA" id="ARBA00022763"/>
    </source>
</evidence>
<comment type="subcellular location">
    <subcellularLocation>
        <location evidence="1">Nucleus</location>
    </subcellularLocation>
</comment>
<dbReference type="PANTHER" id="PTHR12415:SF0">
    <property type="entry name" value="TYROSYL-DNA PHOSPHODIESTERASE 1"/>
    <property type="match status" value="1"/>
</dbReference>
<keyword evidence="3" id="KW-0540">Nuclease</keyword>
<dbReference type="GO" id="GO:0005634">
    <property type="term" value="C:nucleus"/>
    <property type="evidence" value="ECO:0007669"/>
    <property type="project" value="UniProtKB-SubCell"/>
</dbReference>
<dbReference type="AlphaFoldDB" id="A0A699Z8A5"/>
<organism evidence="9 10">
    <name type="scientific">Haematococcus lacustris</name>
    <name type="common">Green alga</name>
    <name type="synonym">Haematococcus pluvialis</name>
    <dbReference type="NCBI Taxonomy" id="44745"/>
    <lineage>
        <taxon>Eukaryota</taxon>
        <taxon>Viridiplantae</taxon>
        <taxon>Chlorophyta</taxon>
        <taxon>core chlorophytes</taxon>
        <taxon>Chlorophyceae</taxon>
        <taxon>CS clade</taxon>
        <taxon>Chlamydomonadales</taxon>
        <taxon>Haematococcaceae</taxon>
        <taxon>Haematococcus</taxon>
    </lineage>
</organism>
<dbReference type="PANTHER" id="PTHR12415">
    <property type="entry name" value="TYROSYL-DNA PHOSPHODIESTERASE 1"/>
    <property type="match status" value="1"/>
</dbReference>
<dbReference type="GO" id="GO:0004527">
    <property type="term" value="F:exonuclease activity"/>
    <property type="evidence" value="ECO:0007669"/>
    <property type="project" value="UniProtKB-KW"/>
</dbReference>
<name>A0A699Z8A5_HAELA</name>
<keyword evidence="6" id="KW-0269">Exonuclease</keyword>
<evidence type="ECO:0000256" key="7">
    <source>
        <dbReference type="ARBA" id="ARBA00023204"/>
    </source>
</evidence>
<keyword evidence="7" id="KW-0234">DNA repair</keyword>
<accession>A0A699Z8A5</accession>
<evidence type="ECO:0000256" key="2">
    <source>
        <dbReference type="ARBA" id="ARBA00010205"/>
    </source>
</evidence>
<reference evidence="9 10" key="1">
    <citation type="submission" date="2020-02" db="EMBL/GenBank/DDBJ databases">
        <title>Draft genome sequence of Haematococcus lacustris strain NIES-144.</title>
        <authorList>
            <person name="Morimoto D."/>
            <person name="Nakagawa S."/>
            <person name="Yoshida T."/>
            <person name="Sawayama S."/>
        </authorList>
    </citation>
    <scope>NUCLEOTIDE SEQUENCE [LARGE SCALE GENOMIC DNA]</scope>
    <source>
        <strain evidence="9 10">NIES-144</strain>
    </source>
</reference>
<protein>
    <submittedName>
        <fullName evidence="9">Tyrosyl-DNA phosphodiesterase</fullName>
    </submittedName>
</protein>
<keyword evidence="4" id="KW-0227">DNA damage</keyword>
<gene>
    <name evidence="9" type="ORF">HaLaN_15200</name>
</gene>
<comment type="similarity">
    <text evidence="2">Belongs to the tyrosyl-DNA phosphodiesterase family.</text>
</comment>
<dbReference type="Pfam" id="PF06087">
    <property type="entry name" value="Tyr-DNA_phospho"/>
    <property type="match status" value="1"/>
</dbReference>
<dbReference type="GO" id="GO:0006281">
    <property type="term" value="P:DNA repair"/>
    <property type="evidence" value="ECO:0007669"/>
    <property type="project" value="UniProtKB-KW"/>
</dbReference>
<sequence>YQEGLRVVVSTANFIHCDCTAKTQGIWHQDFPWKDAASPSSSDFEASLTDYLAAMQLPLPWRYRVAKVVAQADMSSARAFLVPSVP</sequence>
<dbReference type="GO" id="GO:0003697">
    <property type="term" value="F:single-stranded DNA binding"/>
    <property type="evidence" value="ECO:0007669"/>
    <property type="project" value="TreeGrafter"/>
</dbReference>
<dbReference type="Gene3D" id="3.30.870.10">
    <property type="entry name" value="Endonuclease Chain A"/>
    <property type="match status" value="1"/>
</dbReference>
<dbReference type="Proteomes" id="UP000485058">
    <property type="component" value="Unassembled WGS sequence"/>
</dbReference>
<evidence type="ECO:0000256" key="3">
    <source>
        <dbReference type="ARBA" id="ARBA00022722"/>
    </source>
</evidence>
<evidence type="ECO:0000256" key="5">
    <source>
        <dbReference type="ARBA" id="ARBA00022801"/>
    </source>
</evidence>
<keyword evidence="10" id="KW-1185">Reference proteome</keyword>
<evidence type="ECO:0000256" key="6">
    <source>
        <dbReference type="ARBA" id="ARBA00022839"/>
    </source>
</evidence>
<dbReference type="GO" id="GO:0017005">
    <property type="term" value="F:3'-tyrosyl-DNA phosphodiesterase activity"/>
    <property type="evidence" value="ECO:0007669"/>
    <property type="project" value="TreeGrafter"/>
</dbReference>
<feature type="non-terminal residue" evidence="9">
    <location>
        <position position="1"/>
    </location>
</feature>
<evidence type="ECO:0000313" key="9">
    <source>
        <dbReference type="EMBL" id="GFH18401.1"/>
    </source>
</evidence>
<feature type="non-terminal residue" evidence="9">
    <location>
        <position position="86"/>
    </location>
</feature>
<keyword evidence="5" id="KW-0378">Hydrolase</keyword>
<evidence type="ECO:0000256" key="1">
    <source>
        <dbReference type="ARBA" id="ARBA00004123"/>
    </source>
</evidence>
<keyword evidence="8" id="KW-0539">Nucleus</keyword>
<dbReference type="InterPro" id="IPR010347">
    <property type="entry name" value="Tdp1"/>
</dbReference>
<comment type="caution">
    <text evidence="9">The sequence shown here is derived from an EMBL/GenBank/DDBJ whole genome shotgun (WGS) entry which is preliminary data.</text>
</comment>
<proteinExistence type="inferred from homology"/>
<evidence type="ECO:0000256" key="8">
    <source>
        <dbReference type="ARBA" id="ARBA00023242"/>
    </source>
</evidence>
<dbReference type="EMBL" id="BLLF01001296">
    <property type="protein sequence ID" value="GFH18401.1"/>
    <property type="molecule type" value="Genomic_DNA"/>
</dbReference>
<evidence type="ECO:0000313" key="10">
    <source>
        <dbReference type="Proteomes" id="UP000485058"/>
    </source>
</evidence>
<dbReference type="GO" id="GO:0003690">
    <property type="term" value="F:double-stranded DNA binding"/>
    <property type="evidence" value="ECO:0007669"/>
    <property type="project" value="TreeGrafter"/>
</dbReference>